<keyword evidence="3" id="KW-1185">Reference proteome</keyword>
<comment type="caution">
    <text evidence="2">The sequence shown here is derived from an EMBL/GenBank/DDBJ whole genome shotgun (WGS) entry which is preliminary data.</text>
</comment>
<feature type="region of interest" description="Disordered" evidence="1">
    <location>
        <begin position="93"/>
        <end position="136"/>
    </location>
</feature>
<feature type="compositionally biased region" description="Polar residues" evidence="1">
    <location>
        <begin position="95"/>
        <end position="125"/>
    </location>
</feature>
<reference evidence="2" key="1">
    <citation type="journal article" date="2022" name="Int. J. Mol. Sci.">
        <title>Draft Genome of Tanacetum Coccineum: Genomic Comparison of Closely Related Tanacetum-Family Plants.</title>
        <authorList>
            <person name="Yamashiro T."/>
            <person name="Shiraishi A."/>
            <person name="Nakayama K."/>
            <person name="Satake H."/>
        </authorList>
    </citation>
    <scope>NUCLEOTIDE SEQUENCE</scope>
</reference>
<name>A0ABQ5EWA5_9ASTR</name>
<evidence type="ECO:0000313" key="3">
    <source>
        <dbReference type="Proteomes" id="UP001151760"/>
    </source>
</evidence>
<evidence type="ECO:0000256" key="1">
    <source>
        <dbReference type="SAM" id="MobiDB-lite"/>
    </source>
</evidence>
<proteinExistence type="predicted"/>
<organism evidence="2 3">
    <name type="scientific">Tanacetum coccineum</name>
    <dbReference type="NCBI Taxonomy" id="301880"/>
    <lineage>
        <taxon>Eukaryota</taxon>
        <taxon>Viridiplantae</taxon>
        <taxon>Streptophyta</taxon>
        <taxon>Embryophyta</taxon>
        <taxon>Tracheophyta</taxon>
        <taxon>Spermatophyta</taxon>
        <taxon>Magnoliopsida</taxon>
        <taxon>eudicotyledons</taxon>
        <taxon>Gunneridae</taxon>
        <taxon>Pentapetalae</taxon>
        <taxon>asterids</taxon>
        <taxon>campanulids</taxon>
        <taxon>Asterales</taxon>
        <taxon>Asteraceae</taxon>
        <taxon>Asteroideae</taxon>
        <taxon>Anthemideae</taxon>
        <taxon>Anthemidinae</taxon>
        <taxon>Tanacetum</taxon>
    </lineage>
</organism>
<dbReference type="Proteomes" id="UP001151760">
    <property type="component" value="Unassembled WGS sequence"/>
</dbReference>
<reference evidence="2" key="2">
    <citation type="submission" date="2022-01" db="EMBL/GenBank/DDBJ databases">
        <authorList>
            <person name="Yamashiro T."/>
            <person name="Shiraishi A."/>
            <person name="Satake H."/>
            <person name="Nakayama K."/>
        </authorList>
    </citation>
    <scope>NUCLEOTIDE SEQUENCE</scope>
</reference>
<accession>A0ABQ5EWA5</accession>
<sequence>MAALKFIDSHNVVAFLEKPTESSGFEEIVDFLNAHPISAPRHTKKVFANMKRTGKYFLGKVTPLFDTMLIQNQADVGEDEAILKDRGESLERAATTASSLEEEQVSGNILKTQSKPTLNEPNPQGTGSGSGPRRQDTMGDIIAQTRFENVSKSSNDSLLAGSSWPGEHKDYSSLGDYKFKTKSQEVREERRVKNSQAQKIIQEINMAEKEVSTADPVTTASVEVTTANATKTTDDDLTLAQTLIEIRSARPKAKGIVFREQEPKKPIKRKDQIRHDEEVSLRLQAQMQAELEEEDRLVRQREEEANIVSWDNVQAMIDADYQMAQQIQAEEQEKLSIEEKSKLVNQFVDIDTKLVEGNEKRAGEELMQEKIDDIPFATKPPSIVDGKIHKEGQTSYYQITRADESSKMYLVFSQLLKSFDMEDLETLWRLEVQRSGRFGSMTIIISAAAWSKVVVANSSKFKDASFKRMLTD</sequence>
<dbReference type="EMBL" id="BQNB010016748">
    <property type="protein sequence ID" value="GJT55331.1"/>
    <property type="molecule type" value="Genomic_DNA"/>
</dbReference>
<evidence type="ECO:0000313" key="2">
    <source>
        <dbReference type="EMBL" id="GJT55331.1"/>
    </source>
</evidence>
<gene>
    <name evidence="2" type="ORF">Tco_0990385</name>
</gene>
<protein>
    <submittedName>
        <fullName evidence="2">Uncharacterized protein</fullName>
    </submittedName>
</protein>